<dbReference type="Proteomes" id="UP000019277">
    <property type="component" value="Unassembled WGS sequence"/>
</dbReference>
<evidence type="ECO:0000256" key="2">
    <source>
        <dbReference type="SAM" id="Phobius"/>
    </source>
</evidence>
<proteinExistence type="predicted"/>
<keyword evidence="2" id="KW-0812">Transmembrane</keyword>
<dbReference type="RefSeq" id="WP_035285285.1">
    <property type="nucleotide sequence ID" value="NZ_AYXG01000159.1"/>
</dbReference>
<feature type="transmembrane region" description="Helical" evidence="2">
    <location>
        <begin position="58"/>
        <end position="79"/>
    </location>
</feature>
<dbReference type="EMBL" id="AYXG01000159">
    <property type="protein sequence ID" value="EWC60453.1"/>
    <property type="molecule type" value="Genomic_DNA"/>
</dbReference>
<evidence type="ECO:0000256" key="1">
    <source>
        <dbReference type="SAM" id="MobiDB-lite"/>
    </source>
</evidence>
<reference evidence="3 4" key="1">
    <citation type="journal article" date="2014" name="Genome Announc.">
        <title>Draft Genome Sequence of the Antitrypanosomally Active Sponge-Associated Bacterium Actinokineospora sp. Strain EG49.</title>
        <authorList>
            <person name="Harjes J."/>
            <person name="Ryu T."/>
            <person name="Abdelmohsen U.R."/>
            <person name="Moitinho-Silva L."/>
            <person name="Horn H."/>
            <person name="Ravasi T."/>
            <person name="Hentschel U."/>
        </authorList>
    </citation>
    <scope>NUCLEOTIDE SEQUENCE [LARGE SCALE GENOMIC DNA]</scope>
    <source>
        <strain evidence="3 4">EG49</strain>
    </source>
</reference>
<evidence type="ECO:0000313" key="4">
    <source>
        <dbReference type="Proteomes" id="UP000019277"/>
    </source>
</evidence>
<sequence length="230" mass="23993">MIDVDNTDDAMDRVPCPQPWRKADGSVNPAGDPAGRALTAEVDGTRGLLLPVRQSTTAAVAVLAVLGVALLVLAAFLFAAGGVVAVIGGVLAVLFGLLVVVSCVTALRKPRAGAGLLLTPDGLLLNWTTPLTRLPWSQVREVRPVAVRLGRANTAASVNYLGVVTADPGAAGERHRGQAERFGKDLAFALSTRTLLVDQLVALRALTHYLDHPEHRAELGTGAAVTRLHG</sequence>
<organism evidence="3 4">
    <name type="scientific">Actinokineospora spheciospongiae</name>
    <dbReference type="NCBI Taxonomy" id="909613"/>
    <lineage>
        <taxon>Bacteria</taxon>
        <taxon>Bacillati</taxon>
        <taxon>Actinomycetota</taxon>
        <taxon>Actinomycetes</taxon>
        <taxon>Pseudonocardiales</taxon>
        <taxon>Pseudonocardiaceae</taxon>
        <taxon>Actinokineospora</taxon>
    </lineage>
</organism>
<evidence type="ECO:0000313" key="3">
    <source>
        <dbReference type="EMBL" id="EWC60453.1"/>
    </source>
</evidence>
<protein>
    <submittedName>
        <fullName evidence="3">Uncharacterized protein</fullName>
    </submittedName>
</protein>
<name>W7IJ87_9PSEU</name>
<keyword evidence="2" id="KW-1133">Transmembrane helix</keyword>
<feature type="transmembrane region" description="Helical" evidence="2">
    <location>
        <begin position="85"/>
        <end position="107"/>
    </location>
</feature>
<dbReference type="STRING" id="909613.UO65_4266"/>
<dbReference type="AlphaFoldDB" id="W7IJ87"/>
<keyword evidence="4" id="KW-1185">Reference proteome</keyword>
<keyword evidence="2" id="KW-0472">Membrane</keyword>
<gene>
    <name evidence="3" type="ORF">UO65_4266</name>
</gene>
<comment type="caution">
    <text evidence="3">The sequence shown here is derived from an EMBL/GenBank/DDBJ whole genome shotgun (WGS) entry which is preliminary data.</text>
</comment>
<feature type="region of interest" description="Disordered" evidence="1">
    <location>
        <begin position="1"/>
        <end position="30"/>
    </location>
</feature>
<accession>W7IJ87</accession>
<dbReference type="OrthoDB" id="3684517at2"/>
<accession>A0A8E2WW30</accession>